<dbReference type="GO" id="GO:0061630">
    <property type="term" value="F:ubiquitin protein ligase activity"/>
    <property type="evidence" value="ECO:0007669"/>
    <property type="project" value="TreeGrafter"/>
</dbReference>
<dbReference type="Pfam" id="PF13639">
    <property type="entry name" value="zf-RING_2"/>
    <property type="match status" value="1"/>
</dbReference>
<dbReference type="PANTHER" id="PTHR45931:SF3">
    <property type="entry name" value="RING ZINC FINGER-CONTAINING PROTEIN"/>
    <property type="match status" value="1"/>
</dbReference>
<protein>
    <recommendedName>
        <fullName evidence="6">RING-type domain-containing protein</fullName>
    </recommendedName>
</protein>
<organism evidence="7 8">
    <name type="scientific">Ridgeia piscesae</name>
    <name type="common">Tubeworm</name>
    <dbReference type="NCBI Taxonomy" id="27915"/>
    <lineage>
        <taxon>Eukaryota</taxon>
        <taxon>Metazoa</taxon>
        <taxon>Spiralia</taxon>
        <taxon>Lophotrochozoa</taxon>
        <taxon>Annelida</taxon>
        <taxon>Polychaeta</taxon>
        <taxon>Sedentaria</taxon>
        <taxon>Canalipalpata</taxon>
        <taxon>Sabellida</taxon>
        <taxon>Siboglinidae</taxon>
        <taxon>Ridgeia</taxon>
    </lineage>
</organism>
<accession>A0AAD9UKR5</accession>
<evidence type="ECO:0000313" key="7">
    <source>
        <dbReference type="EMBL" id="KAK2192867.1"/>
    </source>
</evidence>
<feature type="transmembrane region" description="Helical" evidence="5">
    <location>
        <begin position="12"/>
        <end position="30"/>
    </location>
</feature>
<keyword evidence="8" id="KW-1185">Reference proteome</keyword>
<comment type="caution">
    <text evidence="7">The sequence shown here is derived from an EMBL/GenBank/DDBJ whole genome shotgun (WGS) entry which is preliminary data.</text>
</comment>
<evidence type="ECO:0000256" key="4">
    <source>
        <dbReference type="PROSITE-ProRule" id="PRU00175"/>
    </source>
</evidence>
<dbReference type="PANTHER" id="PTHR45931">
    <property type="entry name" value="SI:CH211-59O9.10"/>
    <property type="match status" value="1"/>
</dbReference>
<sequence>MDVSLQGSLPLIGVGLLTLLFSLCFCCYLYRLKRQGNKEAQLQLGFQQIVFRKRIKLPNESCSVCLEEFAVNDKVAVTHCNHAFHSSCLLPWLCENTTCPLCKTPINQRRGAGEYASLMPGLAVDL</sequence>
<dbReference type="SUPFAM" id="SSF57850">
    <property type="entry name" value="RING/U-box"/>
    <property type="match status" value="1"/>
</dbReference>
<proteinExistence type="predicted"/>
<dbReference type="Proteomes" id="UP001209878">
    <property type="component" value="Unassembled WGS sequence"/>
</dbReference>
<reference evidence="7" key="1">
    <citation type="journal article" date="2023" name="Mol. Biol. Evol.">
        <title>Third-Generation Sequencing Reveals the Adaptive Role of the Epigenome in Three Deep-Sea Polychaetes.</title>
        <authorList>
            <person name="Perez M."/>
            <person name="Aroh O."/>
            <person name="Sun Y."/>
            <person name="Lan Y."/>
            <person name="Juniper S.K."/>
            <person name="Young C.R."/>
            <person name="Angers B."/>
            <person name="Qian P.Y."/>
        </authorList>
    </citation>
    <scope>NUCLEOTIDE SEQUENCE</scope>
    <source>
        <strain evidence="7">R07B-5</strain>
    </source>
</reference>
<feature type="domain" description="RING-type" evidence="6">
    <location>
        <begin position="62"/>
        <end position="103"/>
    </location>
</feature>
<keyword evidence="5" id="KW-0472">Membrane</keyword>
<keyword evidence="3" id="KW-0862">Zinc</keyword>
<evidence type="ECO:0000259" key="6">
    <source>
        <dbReference type="PROSITE" id="PS50089"/>
    </source>
</evidence>
<dbReference type="GO" id="GO:0006511">
    <property type="term" value="P:ubiquitin-dependent protein catabolic process"/>
    <property type="evidence" value="ECO:0007669"/>
    <property type="project" value="TreeGrafter"/>
</dbReference>
<evidence type="ECO:0000313" key="8">
    <source>
        <dbReference type="Proteomes" id="UP001209878"/>
    </source>
</evidence>
<evidence type="ECO:0000256" key="2">
    <source>
        <dbReference type="ARBA" id="ARBA00022771"/>
    </source>
</evidence>
<evidence type="ECO:0000256" key="3">
    <source>
        <dbReference type="ARBA" id="ARBA00022833"/>
    </source>
</evidence>
<dbReference type="EMBL" id="JAODUO010000021">
    <property type="protein sequence ID" value="KAK2192867.1"/>
    <property type="molecule type" value="Genomic_DNA"/>
</dbReference>
<dbReference type="PROSITE" id="PS50089">
    <property type="entry name" value="ZF_RING_2"/>
    <property type="match status" value="1"/>
</dbReference>
<dbReference type="InterPro" id="IPR001841">
    <property type="entry name" value="Znf_RING"/>
</dbReference>
<keyword evidence="2 4" id="KW-0863">Zinc-finger</keyword>
<evidence type="ECO:0000256" key="1">
    <source>
        <dbReference type="ARBA" id="ARBA00022723"/>
    </source>
</evidence>
<name>A0AAD9UKR5_RIDPI</name>
<dbReference type="GO" id="GO:0008270">
    <property type="term" value="F:zinc ion binding"/>
    <property type="evidence" value="ECO:0007669"/>
    <property type="project" value="UniProtKB-KW"/>
</dbReference>
<dbReference type="Gene3D" id="3.30.40.10">
    <property type="entry name" value="Zinc/RING finger domain, C3HC4 (zinc finger)"/>
    <property type="match status" value="1"/>
</dbReference>
<dbReference type="SMART" id="SM00184">
    <property type="entry name" value="RING"/>
    <property type="match status" value="1"/>
</dbReference>
<keyword evidence="1" id="KW-0479">Metal-binding</keyword>
<evidence type="ECO:0000256" key="5">
    <source>
        <dbReference type="SAM" id="Phobius"/>
    </source>
</evidence>
<keyword evidence="5" id="KW-0812">Transmembrane</keyword>
<dbReference type="InterPro" id="IPR051834">
    <property type="entry name" value="RING_finger_E3_ligase"/>
</dbReference>
<gene>
    <name evidence="7" type="ORF">NP493_21g06015</name>
</gene>
<dbReference type="InterPro" id="IPR013083">
    <property type="entry name" value="Znf_RING/FYVE/PHD"/>
</dbReference>
<dbReference type="GO" id="GO:0005634">
    <property type="term" value="C:nucleus"/>
    <property type="evidence" value="ECO:0007669"/>
    <property type="project" value="TreeGrafter"/>
</dbReference>
<dbReference type="AlphaFoldDB" id="A0AAD9UKR5"/>
<keyword evidence="5" id="KW-1133">Transmembrane helix</keyword>